<accession>A0A6V8HJQ0</accession>
<feature type="compositionally biased region" description="Basic and acidic residues" evidence="5">
    <location>
        <begin position="704"/>
        <end position="732"/>
    </location>
</feature>
<feature type="region of interest" description="Disordered" evidence="5">
    <location>
        <begin position="688"/>
        <end position="732"/>
    </location>
</feature>
<feature type="compositionally biased region" description="Polar residues" evidence="5">
    <location>
        <begin position="691"/>
        <end position="703"/>
    </location>
</feature>
<evidence type="ECO:0000256" key="1">
    <source>
        <dbReference type="ARBA" id="ARBA00004141"/>
    </source>
</evidence>
<evidence type="ECO:0000313" key="11">
    <source>
        <dbReference type="Proteomes" id="UP000053095"/>
    </source>
</evidence>
<feature type="transmembrane region" description="Helical" evidence="6">
    <location>
        <begin position="557"/>
        <end position="579"/>
    </location>
</feature>
<dbReference type="AlphaFoldDB" id="A0A6V8HJQ0"/>
<comment type="caution">
    <text evidence="10">The sequence shown here is derived from an EMBL/GenBank/DDBJ whole genome shotgun (WGS) entry which is preliminary data.</text>
</comment>
<evidence type="ECO:0000256" key="3">
    <source>
        <dbReference type="ARBA" id="ARBA00022989"/>
    </source>
</evidence>
<feature type="transmembrane region" description="Helical" evidence="6">
    <location>
        <begin position="586"/>
        <end position="603"/>
    </location>
</feature>
<evidence type="ECO:0000256" key="2">
    <source>
        <dbReference type="ARBA" id="ARBA00022692"/>
    </source>
</evidence>
<gene>
    <name evidence="10" type="ORF">TCE0_042r14680</name>
</gene>
<keyword evidence="3 6" id="KW-1133">Transmembrane helix</keyword>
<keyword evidence="2 6" id="KW-0812">Transmembrane</keyword>
<dbReference type="Proteomes" id="UP000053095">
    <property type="component" value="Unassembled WGS sequence"/>
</dbReference>
<keyword evidence="4 6" id="KW-0472">Membrane</keyword>
<evidence type="ECO:0000256" key="7">
    <source>
        <dbReference type="SAM" id="SignalP"/>
    </source>
</evidence>
<evidence type="ECO:0000313" key="10">
    <source>
        <dbReference type="EMBL" id="GAM41508.1"/>
    </source>
</evidence>
<evidence type="ECO:0000259" key="8">
    <source>
        <dbReference type="Pfam" id="PF10337"/>
    </source>
</evidence>
<feature type="domain" description="Putative ER transporter 6TM N-terminal" evidence="8">
    <location>
        <begin position="48"/>
        <end position="169"/>
    </location>
</feature>
<feature type="transmembrane region" description="Helical" evidence="6">
    <location>
        <begin position="615"/>
        <end position="635"/>
    </location>
</feature>
<dbReference type="PANTHER" id="PTHR37994">
    <property type="entry name" value="ARAE_2_N DOMAIN-CONTAINING PROTEIN-RELATED"/>
    <property type="match status" value="1"/>
</dbReference>
<keyword evidence="11" id="KW-1185">Reference proteome</keyword>
<sequence>MPRGKFVKIMLFSLLALALAVCVSCLALITAVKAGQNYPRVDVDPKTGKGYSSDAHTVCAIWLVVVIWLANALRSWRPIELQSPVIAFSIFTNANITLFGNFATFHVGLNYTLDLLKSILIGFAVASVVSLLVLPMTSRTFFLKNARDYALQVQEVLLQQAAFVRDTTENPAVWFAHGLPNRFRKKQKQETGDETNFPSELHESRENVRASMIYLSSLFSKLQTDVFYSKEEFAIVSGISMLPNILDMHIRNERHYQLKILGNDPDEEVLLKQSELQRAITTLQEHLSETAVLAATGIQYFLLVTKLMSIRHFLRHREHGVEATVARDEESRDFDLNPLEPYFVVRFEHMMHETFRRRRHFPGKLASLAFDETKDEPSKRTYSKTSRDIITSGSRIRLEFFLVLYMGHMQDILLHTTHELIKFADSKVADKTLKSYRVILPGHAVLKEWFSLVQPQNNELSQSTPRECREAEEVHFPDSEHMPPENLWENLSNIFRVLRRAFISEHSLFGLRVAAASFSIGILAFLHRTYKFFHRQRLEWIMGLIVIGMNPTTGETFFSLTSRIIGSAISVALCLGIWYAVDKNTAGIIILLYFANMIEYWFYVKRPRLLDSSVIAIVTLIEIIAAALELPIVGISRYASYFSRFEPVIGGKFPRKIYGDIISEVQSSLSAMSLMVKTTQSLEKLLPSPIPQASTTSAGPTTSHEQKAEQETEQREARHEEHQRAEVESQVKEEEKEEQWFTQLGKVALQTVDFRSARLASSLSHLSASVTNNLPLPPYLPKPGSFPLSRRMHKINKNLLNVRYLEDPAFSAFITLEVLRSIVAWCMRDLLR</sequence>
<dbReference type="InterPro" id="IPR018823">
    <property type="entry name" value="ArAE_2_N"/>
</dbReference>
<dbReference type="Pfam" id="PF13515">
    <property type="entry name" value="FUSC_2"/>
    <property type="match status" value="1"/>
</dbReference>
<evidence type="ECO:0000256" key="5">
    <source>
        <dbReference type="SAM" id="MobiDB-lite"/>
    </source>
</evidence>
<feature type="transmembrane region" description="Helical" evidence="6">
    <location>
        <begin position="509"/>
        <end position="530"/>
    </location>
</feature>
<feature type="transmembrane region" description="Helical" evidence="6">
    <location>
        <begin position="85"/>
        <end position="109"/>
    </location>
</feature>
<dbReference type="GO" id="GO:0016020">
    <property type="term" value="C:membrane"/>
    <property type="evidence" value="ECO:0007669"/>
    <property type="project" value="UniProtKB-SubCell"/>
</dbReference>
<dbReference type="InterPro" id="IPR049453">
    <property type="entry name" value="Memb_transporter_dom"/>
</dbReference>
<keyword evidence="7" id="KW-0732">Signal</keyword>
<name>A0A6V8HJQ0_TALPI</name>
<feature type="domain" description="Integral membrane bound transporter" evidence="9">
    <location>
        <begin position="531"/>
        <end position="628"/>
    </location>
</feature>
<comment type="subcellular location">
    <subcellularLocation>
        <location evidence="1">Membrane</location>
        <topology evidence="1">Multi-pass membrane protein</topology>
    </subcellularLocation>
</comment>
<feature type="chain" id="PRO_5027663048" evidence="7">
    <location>
        <begin position="21"/>
        <end position="832"/>
    </location>
</feature>
<feature type="transmembrane region" description="Helical" evidence="6">
    <location>
        <begin position="55"/>
        <end position="73"/>
    </location>
</feature>
<dbReference type="PANTHER" id="PTHR37994:SF4">
    <property type="entry name" value="ER TRANSPORTER 6TM N-TERMINAL DOMAIN-CONTAINING PROTEIN-RELATED"/>
    <property type="match status" value="1"/>
</dbReference>
<reference evidence="11" key="1">
    <citation type="journal article" date="2015" name="Genome Announc.">
        <title>Draft genome sequence of Talaromyces cellulolyticus strain Y-94, a source of lignocellulosic biomass-degrading enzymes.</title>
        <authorList>
            <person name="Fujii T."/>
            <person name="Koike H."/>
            <person name="Sawayama S."/>
            <person name="Yano S."/>
            <person name="Inoue H."/>
        </authorList>
    </citation>
    <scope>NUCLEOTIDE SEQUENCE [LARGE SCALE GENOMIC DNA]</scope>
    <source>
        <strain evidence="11">Y-94</strain>
    </source>
</reference>
<feature type="transmembrane region" description="Helical" evidence="6">
    <location>
        <begin position="115"/>
        <end position="134"/>
    </location>
</feature>
<evidence type="ECO:0000256" key="6">
    <source>
        <dbReference type="SAM" id="Phobius"/>
    </source>
</evidence>
<protein>
    <submittedName>
        <fullName evidence="10">Uncharacterized protein</fullName>
    </submittedName>
</protein>
<organism evidence="10 11">
    <name type="scientific">Talaromyces pinophilus</name>
    <name type="common">Penicillium pinophilum</name>
    <dbReference type="NCBI Taxonomy" id="128442"/>
    <lineage>
        <taxon>Eukaryota</taxon>
        <taxon>Fungi</taxon>
        <taxon>Dikarya</taxon>
        <taxon>Ascomycota</taxon>
        <taxon>Pezizomycotina</taxon>
        <taxon>Eurotiomycetes</taxon>
        <taxon>Eurotiomycetidae</taxon>
        <taxon>Eurotiales</taxon>
        <taxon>Trichocomaceae</taxon>
        <taxon>Talaromyces</taxon>
        <taxon>Talaromyces sect. Talaromyces</taxon>
    </lineage>
</organism>
<proteinExistence type="predicted"/>
<evidence type="ECO:0000259" key="9">
    <source>
        <dbReference type="Pfam" id="PF13515"/>
    </source>
</evidence>
<feature type="signal peptide" evidence="7">
    <location>
        <begin position="1"/>
        <end position="20"/>
    </location>
</feature>
<dbReference type="EMBL" id="DF933838">
    <property type="protein sequence ID" value="GAM41508.1"/>
    <property type="molecule type" value="Genomic_DNA"/>
</dbReference>
<evidence type="ECO:0000256" key="4">
    <source>
        <dbReference type="ARBA" id="ARBA00023136"/>
    </source>
</evidence>
<dbReference type="Pfam" id="PF10337">
    <property type="entry name" value="ArAE_2_N"/>
    <property type="match status" value="1"/>
</dbReference>